<dbReference type="AlphaFoldDB" id="A0A1G6PPK2"/>
<evidence type="ECO:0000313" key="2">
    <source>
        <dbReference type="Proteomes" id="UP000199467"/>
    </source>
</evidence>
<organism evidence="1 2">
    <name type="scientific">Ectopseudomonas chengduensis</name>
    <dbReference type="NCBI Taxonomy" id="489632"/>
    <lineage>
        <taxon>Bacteria</taxon>
        <taxon>Pseudomonadati</taxon>
        <taxon>Pseudomonadota</taxon>
        <taxon>Gammaproteobacteria</taxon>
        <taxon>Pseudomonadales</taxon>
        <taxon>Pseudomonadaceae</taxon>
        <taxon>Ectopseudomonas</taxon>
    </lineage>
</organism>
<gene>
    <name evidence="1" type="ORF">SAMN05216576_10724</name>
</gene>
<dbReference type="EMBL" id="FMZQ01000007">
    <property type="protein sequence ID" value="SDC81968.1"/>
    <property type="molecule type" value="Genomic_DNA"/>
</dbReference>
<sequence>MNSLAVDVGSQVSTAIEMLTDALSNARRVILKPGAVAQGVLYSPELGTALDGYPAEHLLAAISDIDCQESAANGEVWRYPGVFEVSQDVLQAFTALNKAKATFEATVKALEASGATPHILRGAYRASGMPRLHPLQAWRRIVLLDGQPASIGFTLAKRSEGTERLTRDEAVEKLLDKKAFDIADQLRTLDASTVISWHTPVSPHIRANVVWGEGAGALRKMCHASLPFLVAPGMWPTKRVRFNLPRDHERRSDSKGDLLFYLPFREGAYLKVA</sequence>
<dbReference type="Pfam" id="PF05472">
    <property type="entry name" value="Ter"/>
    <property type="match status" value="1"/>
</dbReference>
<proteinExistence type="predicted"/>
<protein>
    <submittedName>
        <fullName evidence="1">Uncharacterized protein</fullName>
    </submittedName>
</protein>
<dbReference type="InterPro" id="IPR036381">
    <property type="entry name" value="Tus_dom1"/>
</dbReference>
<dbReference type="GeneID" id="57609182"/>
<reference evidence="2" key="1">
    <citation type="submission" date="2016-10" db="EMBL/GenBank/DDBJ databases">
        <authorList>
            <person name="Varghese N."/>
            <person name="Submissions S."/>
        </authorList>
    </citation>
    <scope>NUCLEOTIDE SEQUENCE [LARGE SCALE GENOMIC DNA]</scope>
    <source>
        <strain evidence="2">DSM 26382</strain>
    </source>
</reference>
<dbReference type="Proteomes" id="UP000199467">
    <property type="component" value="Unassembled WGS sequence"/>
</dbReference>
<dbReference type="Gene3D" id="3.50.14.10">
    <property type="entry name" value="Replication terminator Tus, domain 1 superfamily/Replication terminator Tus"/>
    <property type="match status" value="1"/>
</dbReference>
<dbReference type="GO" id="GO:0006274">
    <property type="term" value="P:DNA replication termination"/>
    <property type="evidence" value="ECO:0007669"/>
    <property type="project" value="InterPro"/>
</dbReference>
<dbReference type="InterPro" id="IPR008865">
    <property type="entry name" value="DNA_replication_term_site-bd"/>
</dbReference>
<evidence type="ECO:0000313" key="1">
    <source>
        <dbReference type="EMBL" id="SDC81968.1"/>
    </source>
</evidence>
<dbReference type="SUPFAM" id="SSF56596">
    <property type="entry name" value="Replication terminator protein (Tus)"/>
    <property type="match status" value="1"/>
</dbReference>
<dbReference type="InterPro" id="IPR036384">
    <property type="entry name" value="Tus_sf"/>
</dbReference>
<keyword evidence="2" id="KW-1185">Reference proteome</keyword>
<accession>A0A1G6PPK2</accession>
<dbReference type="GO" id="GO:0003677">
    <property type="term" value="F:DNA binding"/>
    <property type="evidence" value="ECO:0007669"/>
    <property type="project" value="InterPro"/>
</dbReference>
<dbReference type="GO" id="GO:0005737">
    <property type="term" value="C:cytoplasm"/>
    <property type="evidence" value="ECO:0007669"/>
    <property type="project" value="InterPro"/>
</dbReference>
<name>A0A1G6PPK2_9GAMM</name>
<dbReference type="RefSeq" id="WP_017362177.1">
    <property type="nucleotide sequence ID" value="NZ_FMZQ01000007.1"/>
</dbReference>